<feature type="domain" description="WRKY19-like zinc finger" evidence="1">
    <location>
        <begin position="173"/>
        <end position="196"/>
    </location>
</feature>
<reference evidence="2 3" key="1">
    <citation type="submission" date="2013-11" db="EMBL/GenBank/DDBJ databases">
        <title>The Genome Sequence of Phytophthora parasitica P1976.</title>
        <authorList>
            <consortium name="The Broad Institute Genomics Platform"/>
            <person name="Russ C."/>
            <person name="Tyler B."/>
            <person name="Panabieres F."/>
            <person name="Shan W."/>
            <person name="Tripathy S."/>
            <person name="Grunwald N."/>
            <person name="Machado M."/>
            <person name="Johnson C.S."/>
            <person name="Walker B."/>
            <person name="Young S."/>
            <person name="Zeng Q."/>
            <person name="Gargeya S."/>
            <person name="Fitzgerald M."/>
            <person name="Haas B."/>
            <person name="Abouelleil A."/>
            <person name="Allen A.W."/>
            <person name="Alvarado L."/>
            <person name="Arachchi H.M."/>
            <person name="Berlin A.M."/>
            <person name="Chapman S.B."/>
            <person name="Gainer-Dewar J."/>
            <person name="Goldberg J."/>
            <person name="Griggs A."/>
            <person name="Gujja S."/>
            <person name="Hansen M."/>
            <person name="Howarth C."/>
            <person name="Imamovic A."/>
            <person name="Ireland A."/>
            <person name="Larimer J."/>
            <person name="McCowan C."/>
            <person name="Murphy C."/>
            <person name="Pearson M."/>
            <person name="Poon T.W."/>
            <person name="Priest M."/>
            <person name="Roberts A."/>
            <person name="Saif S."/>
            <person name="Shea T."/>
            <person name="Sisk P."/>
            <person name="Sykes S."/>
            <person name="Wortman J."/>
            <person name="Nusbaum C."/>
            <person name="Birren B."/>
        </authorList>
    </citation>
    <scope>NUCLEOTIDE SEQUENCE [LARGE SCALE GENOMIC DNA]</scope>
    <source>
        <strain evidence="2 3">P1976</strain>
    </source>
</reference>
<evidence type="ECO:0000313" key="2">
    <source>
        <dbReference type="EMBL" id="ETO63181.1"/>
    </source>
</evidence>
<name>A0A080Z970_PHYNI</name>
<proteinExistence type="predicted"/>
<dbReference type="PANTHER" id="PTHR31827:SF1">
    <property type="entry name" value="EMB|CAB89363.1"/>
    <property type="match status" value="1"/>
</dbReference>
<dbReference type="PANTHER" id="PTHR31827">
    <property type="entry name" value="EMB|CAB89363.1"/>
    <property type="match status" value="1"/>
</dbReference>
<dbReference type="EMBL" id="ANJA01003516">
    <property type="protein sequence ID" value="ETO63181.1"/>
    <property type="molecule type" value="Genomic_DNA"/>
</dbReference>
<accession>A0A080Z970</accession>
<protein>
    <recommendedName>
        <fullName evidence="1">WRKY19-like zinc finger domain-containing protein</fullName>
    </recommendedName>
</protein>
<dbReference type="InterPro" id="IPR056866">
    <property type="entry name" value="Znf_WRKY19"/>
</dbReference>
<comment type="caution">
    <text evidence="2">The sequence shown here is derived from an EMBL/GenBank/DDBJ whole genome shotgun (WGS) entry which is preliminary data.</text>
</comment>
<organism evidence="2 3">
    <name type="scientific">Phytophthora nicotianae P1976</name>
    <dbReference type="NCBI Taxonomy" id="1317066"/>
    <lineage>
        <taxon>Eukaryota</taxon>
        <taxon>Sar</taxon>
        <taxon>Stramenopiles</taxon>
        <taxon>Oomycota</taxon>
        <taxon>Peronosporomycetes</taxon>
        <taxon>Peronosporales</taxon>
        <taxon>Peronosporaceae</taxon>
        <taxon>Phytophthora</taxon>
    </lineage>
</organism>
<sequence length="289" mass="30947">MNISHLHDVSFQPSEVSCNMIPNSELAALLKLVIPNSEEVLPPIEIPLLNNSCNPIEYPSSGVMPQSSALLLPLFEPTESKCCTNSPSPNELVIAHNLQVSAPDLESKSSQIEPLPFMPQNHSGEPVIPLELLVGVCVLPLSGENKKRFKKCEVAGCNTKKQSNGRCIRHGGGRRCLVEGCTRGAQTMGRCKRHGGGARCTFQGCASSSQGGGLCRVHGGGKLCTAPGCKKGAQRQGKCATHASRKCKVLECSSIARCKGVCRRHKHQAEAAEHHDMATERANQLDVVV</sequence>
<gene>
    <name evidence="2" type="ORF">F444_19008</name>
</gene>
<evidence type="ECO:0000259" key="1">
    <source>
        <dbReference type="Pfam" id="PF24906"/>
    </source>
</evidence>
<dbReference type="AlphaFoldDB" id="A0A080Z970"/>
<evidence type="ECO:0000313" key="3">
    <source>
        <dbReference type="Proteomes" id="UP000028582"/>
    </source>
</evidence>
<dbReference type="Proteomes" id="UP000028582">
    <property type="component" value="Unassembled WGS sequence"/>
</dbReference>
<dbReference type="Pfam" id="PF24906">
    <property type="entry name" value="Zf_WRKY19"/>
    <property type="match status" value="1"/>
</dbReference>